<evidence type="ECO:0000313" key="6">
    <source>
        <dbReference type="EMBL" id="RMI15521.1"/>
    </source>
</evidence>
<dbReference type="Proteomes" id="UP000278036">
    <property type="component" value="Unassembled WGS sequence"/>
</dbReference>
<feature type="domain" description="Multidrug resistance protein MdtA-like barrel-sandwich hybrid" evidence="3">
    <location>
        <begin position="59"/>
        <end position="244"/>
    </location>
</feature>
<dbReference type="Gene3D" id="2.40.30.170">
    <property type="match status" value="1"/>
</dbReference>
<keyword evidence="2" id="KW-0472">Membrane</keyword>
<dbReference type="RefSeq" id="WP_120639403.1">
    <property type="nucleotide sequence ID" value="NZ_RAQU01000109.1"/>
</dbReference>
<dbReference type="AlphaFoldDB" id="A0A3A9J731"/>
<dbReference type="InterPro" id="IPR058625">
    <property type="entry name" value="MdtA-like_BSH"/>
</dbReference>
<dbReference type="Pfam" id="PF25917">
    <property type="entry name" value="BSH_RND"/>
    <property type="match status" value="1"/>
</dbReference>
<dbReference type="PANTHER" id="PTHR30367:SF1">
    <property type="entry name" value="MULTIDRUG RESISTANCE PROTEIN MDTN"/>
    <property type="match status" value="1"/>
</dbReference>
<dbReference type="SUPFAM" id="SSF111369">
    <property type="entry name" value="HlyD-like secretion proteins"/>
    <property type="match status" value="2"/>
</dbReference>
<dbReference type="OrthoDB" id="9811754at2"/>
<keyword evidence="7" id="KW-1185">Reference proteome</keyword>
<evidence type="ECO:0000313" key="7">
    <source>
        <dbReference type="Proteomes" id="UP000274097"/>
    </source>
</evidence>
<organism evidence="5 8">
    <name type="scientific">Teichococcus wenyumeiae</name>
    <dbReference type="NCBI Taxonomy" id="2478470"/>
    <lineage>
        <taxon>Bacteria</taxon>
        <taxon>Pseudomonadati</taxon>
        <taxon>Pseudomonadota</taxon>
        <taxon>Alphaproteobacteria</taxon>
        <taxon>Acetobacterales</taxon>
        <taxon>Roseomonadaceae</taxon>
        <taxon>Roseomonas</taxon>
    </lineage>
</organism>
<gene>
    <name evidence="5" type="ORF">D6Z83_16635</name>
    <name evidence="6" type="ORF">EBE87_25385</name>
</gene>
<reference evidence="5 8" key="1">
    <citation type="submission" date="2018-09" db="EMBL/GenBank/DDBJ databases">
        <title>Roseomonas sp. nov., isolated from feces of Tibetan antelopes in the Qinghai-Tibet plateau, China.</title>
        <authorList>
            <person name="Tian Z."/>
        </authorList>
    </citation>
    <scope>NUCLEOTIDE SEQUENCE [LARGE SCALE GENOMIC DNA]</scope>
    <source>
        <strain evidence="6 7">Z23</strain>
        <strain evidence="5 8">Z24</strain>
    </source>
</reference>
<dbReference type="InParanoid" id="A0A3A9J731"/>
<name>A0A3A9J731_9PROT</name>
<evidence type="ECO:0000256" key="2">
    <source>
        <dbReference type="SAM" id="Phobius"/>
    </source>
</evidence>
<comment type="caution">
    <text evidence="5">The sequence shown here is derived from an EMBL/GenBank/DDBJ whole genome shotgun (WGS) entry which is preliminary data.</text>
</comment>
<proteinExistence type="predicted"/>
<keyword evidence="2" id="KW-1133">Transmembrane helix</keyword>
<dbReference type="PROSITE" id="PS51257">
    <property type="entry name" value="PROKAR_LIPOPROTEIN"/>
    <property type="match status" value="1"/>
</dbReference>
<dbReference type="Proteomes" id="UP000274097">
    <property type="component" value="Unassembled WGS sequence"/>
</dbReference>
<dbReference type="Pfam" id="PF25963">
    <property type="entry name" value="Beta-barrel_AAEA"/>
    <property type="match status" value="1"/>
</dbReference>
<evidence type="ECO:0000313" key="5">
    <source>
        <dbReference type="EMBL" id="RKK03027.1"/>
    </source>
</evidence>
<evidence type="ECO:0000256" key="1">
    <source>
        <dbReference type="SAM" id="Coils"/>
    </source>
</evidence>
<dbReference type="EMBL" id="RFLX01000052">
    <property type="protein sequence ID" value="RMI15521.1"/>
    <property type="molecule type" value="Genomic_DNA"/>
</dbReference>
<dbReference type="InterPro" id="IPR050393">
    <property type="entry name" value="MFP_Efflux_Pump"/>
</dbReference>
<accession>A0A3A9J731</accession>
<evidence type="ECO:0000313" key="8">
    <source>
        <dbReference type="Proteomes" id="UP000278036"/>
    </source>
</evidence>
<dbReference type="Gene3D" id="1.10.287.470">
    <property type="entry name" value="Helix hairpin bin"/>
    <property type="match status" value="1"/>
</dbReference>
<dbReference type="EMBL" id="RAQU01000109">
    <property type="protein sequence ID" value="RKK03027.1"/>
    <property type="molecule type" value="Genomic_DNA"/>
</dbReference>
<evidence type="ECO:0000259" key="3">
    <source>
        <dbReference type="Pfam" id="PF25917"/>
    </source>
</evidence>
<dbReference type="Gene3D" id="2.40.50.100">
    <property type="match status" value="1"/>
</dbReference>
<dbReference type="InterPro" id="IPR058634">
    <property type="entry name" value="AaeA-lik-b-barrel"/>
</dbReference>
<keyword evidence="2" id="KW-0812">Transmembrane</keyword>
<sequence>MSTKSSGSVALPPVETGSRKPALVTGIGVVVLLSCLVGWYAAADRWTPYSGTGAVAGYVAQVAPQVSGPVTEVLVEDNSRVTAGSPLFRIDPTLFELAVRQMEAELAQTLQATSAGVAGIAAAEAQVAQANAALQNTRAVSSRTLQLVERGVYPQARADDARGDLRTAEAASRAAEAQRDQAARQLGSANSDNPQLVAATARLQKARTDLLNTTVLAATDGVVTNLSLTVGQYAAAGQPLLTVIDSRGGWLVADYRENQLRNIDAGDPVEIAFDVAPGHIFRGRVQSLAWGIDTGRLSSGGLAQPQANTRWFEPARRVPVRIEMALDEAPPKVRIGAKVSLVVNADGGNAGLLWWIAQGLMRASTLLSYLY</sequence>
<feature type="transmembrane region" description="Helical" evidence="2">
    <location>
        <begin position="21"/>
        <end position="42"/>
    </location>
</feature>
<feature type="coiled-coil region" evidence="1">
    <location>
        <begin position="120"/>
        <end position="185"/>
    </location>
</feature>
<keyword evidence="1" id="KW-0175">Coiled coil</keyword>
<protein>
    <submittedName>
        <fullName evidence="6">Biotin/lipoyl-binding protein</fullName>
    </submittedName>
    <submittedName>
        <fullName evidence="5">HlyD family secretion protein</fullName>
    </submittedName>
</protein>
<dbReference type="PANTHER" id="PTHR30367">
    <property type="entry name" value="P-HYDROXYBENZOIC ACID EFFLUX PUMP SUBUNIT AAEA-RELATED"/>
    <property type="match status" value="1"/>
</dbReference>
<feature type="domain" description="p-hydroxybenzoic acid efflux pump subunit AaeA-like beta-barrel" evidence="4">
    <location>
        <begin position="253"/>
        <end position="336"/>
    </location>
</feature>
<evidence type="ECO:0000259" key="4">
    <source>
        <dbReference type="Pfam" id="PF25963"/>
    </source>
</evidence>